<reference evidence="4" key="1">
    <citation type="journal article" date="2019" name="Int. J. Syst. Evol. Microbiol.">
        <title>The Global Catalogue of Microorganisms (GCM) 10K type strain sequencing project: providing services to taxonomists for standard genome sequencing and annotation.</title>
        <authorList>
            <consortium name="The Broad Institute Genomics Platform"/>
            <consortium name="The Broad Institute Genome Sequencing Center for Infectious Disease"/>
            <person name="Wu L."/>
            <person name="Ma J."/>
        </authorList>
    </citation>
    <scope>NUCLEOTIDE SEQUENCE [LARGE SCALE GENOMIC DNA]</scope>
    <source>
        <strain evidence="4">XZYJ18</strain>
    </source>
</reference>
<evidence type="ECO:0000313" key="3">
    <source>
        <dbReference type="EMBL" id="MFC4565237.1"/>
    </source>
</evidence>
<evidence type="ECO:0000313" key="4">
    <source>
        <dbReference type="Proteomes" id="UP001595923"/>
    </source>
</evidence>
<dbReference type="PROSITE" id="PS00552">
    <property type="entry name" value="HTH_MERR_1"/>
    <property type="match status" value="1"/>
</dbReference>
<protein>
    <submittedName>
        <fullName evidence="3">MerR family transcriptional regulator</fullName>
    </submittedName>
</protein>
<dbReference type="RefSeq" id="WP_378578990.1">
    <property type="nucleotide sequence ID" value="NZ_JBHSFQ010000034.1"/>
</dbReference>
<dbReference type="EMBL" id="JBHSFQ010000034">
    <property type="protein sequence ID" value="MFC4565237.1"/>
    <property type="molecule type" value="Genomic_DNA"/>
</dbReference>
<name>A0ABV9E2F4_9ACTN</name>
<comment type="caution">
    <text evidence="3">The sequence shown here is derived from an EMBL/GenBank/DDBJ whole genome shotgun (WGS) entry which is preliminary data.</text>
</comment>
<dbReference type="InterPro" id="IPR012925">
    <property type="entry name" value="TipAS_dom"/>
</dbReference>
<accession>A0ABV9E2F4</accession>
<dbReference type="PROSITE" id="PS50937">
    <property type="entry name" value="HTH_MERR_2"/>
    <property type="match status" value="1"/>
</dbReference>
<dbReference type="Proteomes" id="UP001595923">
    <property type="component" value="Unassembled WGS sequence"/>
</dbReference>
<dbReference type="PRINTS" id="PR00040">
    <property type="entry name" value="HTHMERR"/>
</dbReference>
<feature type="domain" description="HTH merR-type" evidence="2">
    <location>
        <begin position="7"/>
        <end position="76"/>
    </location>
</feature>
<dbReference type="InterPro" id="IPR009061">
    <property type="entry name" value="DNA-bd_dom_put_sf"/>
</dbReference>
<dbReference type="InterPro" id="IPR000551">
    <property type="entry name" value="MerR-type_HTH_dom"/>
</dbReference>
<dbReference type="InterPro" id="IPR047057">
    <property type="entry name" value="MerR_fam"/>
</dbReference>
<evidence type="ECO:0000256" key="1">
    <source>
        <dbReference type="ARBA" id="ARBA00023125"/>
    </source>
</evidence>
<keyword evidence="4" id="KW-1185">Reference proteome</keyword>
<dbReference type="PANTHER" id="PTHR30204">
    <property type="entry name" value="REDOX-CYCLING DRUG-SENSING TRANSCRIPTIONAL ACTIVATOR SOXR"/>
    <property type="match status" value="1"/>
</dbReference>
<dbReference type="Gene3D" id="1.10.1660.10">
    <property type="match status" value="1"/>
</dbReference>
<dbReference type="SMART" id="SM00422">
    <property type="entry name" value="HTH_MERR"/>
    <property type="match status" value="1"/>
</dbReference>
<proteinExistence type="predicted"/>
<keyword evidence="1" id="KW-0238">DNA-binding</keyword>
<gene>
    <name evidence="3" type="ORF">ACFO4E_25570</name>
</gene>
<dbReference type="Pfam" id="PF13411">
    <property type="entry name" value="MerR_1"/>
    <property type="match status" value="1"/>
</dbReference>
<dbReference type="SUPFAM" id="SSF46955">
    <property type="entry name" value="Putative DNA-binding domain"/>
    <property type="match status" value="1"/>
</dbReference>
<organism evidence="3 4">
    <name type="scientific">Nocardiopsis mangrovi</name>
    <dbReference type="NCBI Taxonomy" id="1179818"/>
    <lineage>
        <taxon>Bacteria</taxon>
        <taxon>Bacillati</taxon>
        <taxon>Actinomycetota</taxon>
        <taxon>Actinomycetes</taxon>
        <taxon>Streptosporangiales</taxon>
        <taxon>Nocardiopsidaceae</taxon>
        <taxon>Nocardiopsis</taxon>
    </lineage>
</organism>
<dbReference type="Pfam" id="PF07739">
    <property type="entry name" value="TipAS"/>
    <property type="match status" value="1"/>
</dbReference>
<evidence type="ECO:0000259" key="2">
    <source>
        <dbReference type="PROSITE" id="PS50937"/>
    </source>
</evidence>
<dbReference type="PANTHER" id="PTHR30204:SF90">
    <property type="entry name" value="HTH-TYPE TRANSCRIPTIONAL ACTIVATOR MTA"/>
    <property type="match status" value="1"/>
</dbReference>
<sequence>MDRDGRTWKVGELARATGLTVRTLHHYEHIGVVPPSARTAAGHRVYDADDVRRLYRVVALRAFGLPLETIRLLLDGRLDLIGLLRDHAAHVDARLEALRVLRTRLGMVLRTAEETGDFAPDDLLSLIEGVSDVNDTMGRYFSEEQLGALRERREQRGEDAVAAEIAEWPRLIGLVQAEMDAGTDPADPRVRDLARRWTALLEAFHGGDPALRDSLYRMRAENSEEVRTSGGPSEEMIAYIGRATAAG</sequence>